<evidence type="ECO:0000256" key="3">
    <source>
        <dbReference type="ARBA" id="ARBA00022490"/>
    </source>
</evidence>
<comment type="subcellular location">
    <subcellularLocation>
        <location evidence="1">Cytoplasm</location>
    </subcellularLocation>
</comment>
<dbReference type="InterPro" id="IPR031157">
    <property type="entry name" value="G_TR_CS"/>
</dbReference>
<keyword evidence="4" id="KW-0547">Nucleotide-binding</keyword>
<dbReference type="PROSITE" id="PS00301">
    <property type="entry name" value="G_TR_1"/>
    <property type="match status" value="1"/>
</dbReference>
<comment type="caution">
    <text evidence="9">The sequence shown here is derived from an EMBL/GenBank/DDBJ whole genome shotgun (WGS) entry which is preliminary data.</text>
</comment>
<evidence type="ECO:0000313" key="9">
    <source>
        <dbReference type="EMBL" id="RHN81179.1"/>
    </source>
</evidence>
<dbReference type="InterPro" id="IPR009000">
    <property type="entry name" value="Transl_B-barrel_sf"/>
</dbReference>
<dbReference type="InterPro" id="IPR004161">
    <property type="entry name" value="EFTu-like_2"/>
</dbReference>
<keyword evidence="3" id="KW-0963">Cytoplasm</keyword>
<dbReference type="GO" id="GO:0003746">
    <property type="term" value="F:translation elongation factor activity"/>
    <property type="evidence" value="ECO:0007669"/>
    <property type="project" value="UniProtKB-KW"/>
</dbReference>
<organism evidence="9 10">
    <name type="scientific">Medicago truncatula</name>
    <name type="common">Barrel medic</name>
    <name type="synonym">Medicago tribuloides</name>
    <dbReference type="NCBI Taxonomy" id="3880"/>
    <lineage>
        <taxon>Eukaryota</taxon>
        <taxon>Viridiplantae</taxon>
        <taxon>Streptophyta</taxon>
        <taxon>Embryophyta</taxon>
        <taxon>Tracheophyta</taxon>
        <taxon>Spermatophyta</taxon>
        <taxon>Magnoliopsida</taxon>
        <taxon>eudicotyledons</taxon>
        <taxon>Gunneridae</taxon>
        <taxon>Pentapetalae</taxon>
        <taxon>rosids</taxon>
        <taxon>fabids</taxon>
        <taxon>Fabales</taxon>
        <taxon>Fabaceae</taxon>
        <taxon>Papilionoideae</taxon>
        <taxon>50 kb inversion clade</taxon>
        <taxon>NPAAA clade</taxon>
        <taxon>Hologalegina</taxon>
        <taxon>IRL clade</taxon>
        <taxon>Trifolieae</taxon>
        <taxon>Medicago</taxon>
    </lineage>
</organism>
<reference evidence="10" key="1">
    <citation type="journal article" date="2018" name="Nat. Plants">
        <title>Whole-genome landscape of Medicago truncatula symbiotic genes.</title>
        <authorList>
            <person name="Pecrix Y."/>
            <person name="Staton S.E."/>
            <person name="Sallet E."/>
            <person name="Lelandais-Briere C."/>
            <person name="Moreau S."/>
            <person name="Carrere S."/>
            <person name="Blein T."/>
            <person name="Jardinaud M.F."/>
            <person name="Latrasse D."/>
            <person name="Zouine M."/>
            <person name="Zahm M."/>
            <person name="Kreplak J."/>
            <person name="Mayjonade B."/>
            <person name="Satge C."/>
            <person name="Perez M."/>
            <person name="Cauet S."/>
            <person name="Marande W."/>
            <person name="Chantry-Darmon C."/>
            <person name="Lopez-Roques C."/>
            <person name="Bouchez O."/>
            <person name="Berard A."/>
            <person name="Debelle F."/>
            <person name="Munos S."/>
            <person name="Bendahmane A."/>
            <person name="Berges H."/>
            <person name="Niebel A."/>
            <person name="Buitink J."/>
            <person name="Frugier F."/>
            <person name="Benhamed M."/>
            <person name="Crespi M."/>
            <person name="Gouzy J."/>
            <person name="Gamas P."/>
        </authorList>
    </citation>
    <scope>NUCLEOTIDE SEQUENCE [LARGE SCALE GENOMIC DNA]</scope>
    <source>
        <strain evidence="10">cv. Jemalong A17</strain>
    </source>
</reference>
<keyword evidence="9" id="KW-0378">Hydrolase</keyword>
<dbReference type="InterPro" id="IPR054696">
    <property type="entry name" value="GTP-eEF1A_C"/>
</dbReference>
<evidence type="ECO:0000313" key="10">
    <source>
        <dbReference type="Proteomes" id="UP000265566"/>
    </source>
</evidence>
<sequence length="389" mass="43455">MGDDEKVHINIVFIGNVDSGKSTTGGHLIYKLGGIKKDVIEKFEKEAAEMNKRSFKYAWVLDKLKAERERGVTIDISMSKFETTKYHCTLIDAPGHRFHQEHVNRHTTEHALLAYTLGVNQMICCCNKMDATTPKYSKGRFEELVTNFSPLLIKVGYNLSDIPFIPISGFVGENIIERSTNLDWYKGPTLFEAIDQIKVPKRPSDKPLRLPIQSVYMIGGIGVVPVGRVMTGVLKPGMAVTFAPTGVQTEVRSVEMHHEGLIEALPGDIVGFNVKNMSVKDLKQGYVASNSNDDPAMEAVKFTSHIIVINHPDGKIPLGYTPIVDCHTSHIPVRFARFVNKLDRRCNFVLEQEPKFLENGDGGLVEMIPTKPMVSETRVELSLLESSRM</sequence>
<keyword evidence="5" id="KW-0251">Elongation factor</keyword>
<dbReference type="SUPFAM" id="SSF50447">
    <property type="entry name" value="Translation proteins"/>
    <property type="match status" value="1"/>
</dbReference>
<dbReference type="Gramene" id="rna5185">
    <property type="protein sequence ID" value="RHN81179.1"/>
    <property type="gene ID" value="gene5185"/>
</dbReference>
<accession>A0A396JS82</accession>
<evidence type="ECO:0000259" key="8">
    <source>
        <dbReference type="PROSITE" id="PS51722"/>
    </source>
</evidence>
<dbReference type="InterPro" id="IPR000795">
    <property type="entry name" value="T_Tr_GTP-bd_dom"/>
</dbReference>
<dbReference type="InterPro" id="IPR027417">
    <property type="entry name" value="P-loop_NTPase"/>
</dbReference>
<evidence type="ECO:0000256" key="4">
    <source>
        <dbReference type="ARBA" id="ARBA00022741"/>
    </source>
</evidence>
<dbReference type="Pfam" id="PF03144">
    <property type="entry name" value="GTP_EFTU_D2"/>
    <property type="match status" value="1"/>
</dbReference>
<dbReference type="PANTHER" id="PTHR23115">
    <property type="entry name" value="TRANSLATION FACTOR"/>
    <property type="match status" value="1"/>
</dbReference>
<dbReference type="Proteomes" id="UP000265566">
    <property type="component" value="Chromosome 1"/>
</dbReference>
<evidence type="ECO:0000256" key="7">
    <source>
        <dbReference type="ARBA" id="ARBA00023134"/>
    </source>
</evidence>
<dbReference type="InterPro" id="IPR050100">
    <property type="entry name" value="TRAFAC_GTPase_members"/>
</dbReference>
<evidence type="ECO:0000256" key="2">
    <source>
        <dbReference type="ARBA" id="ARBA00022481"/>
    </source>
</evidence>
<dbReference type="Gene3D" id="3.40.50.300">
    <property type="entry name" value="P-loop containing nucleotide triphosphate hydrolases"/>
    <property type="match status" value="2"/>
</dbReference>
<dbReference type="CDD" id="cd03693">
    <property type="entry name" value="EF1_alpha_II"/>
    <property type="match status" value="1"/>
</dbReference>
<keyword evidence="2" id="KW-0488">Methylation</keyword>
<dbReference type="AlphaFoldDB" id="A0A396JS82"/>
<dbReference type="CDD" id="cd01883">
    <property type="entry name" value="EF1_alpha"/>
    <property type="match status" value="1"/>
</dbReference>
<dbReference type="GO" id="GO:0003924">
    <property type="term" value="F:GTPase activity"/>
    <property type="evidence" value="ECO:0007669"/>
    <property type="project" value="InterPro"/>
</dbReference>
<protein>
    <recommendedName>
        <fullName evidence="8">Tr-type G domain-containing protein</fullName>
    </recommendedName>
</protein>
<evidence type="ECO:0000256" key="6">
    <source>
        <dbReference type="ARBA" id="ARBA00022917"/>
    </source>
</evidence>
<dbReference type="GO" id="GO:0005525">
    <property type="term" value="F:GTP binding"/>
    <property type="evidence" value="ECO:0007669"/>
    <property type="project" value="UniProtKB-KW"/>
</dbReference>
<name>A0A396JS82_MEDTR</name>
<dbReference type="Pfam" id="PF22594">
    <property type="entry name" value="GTP-eEF1A_C"/>
    <property type="match status" value="1"/>
</dbReference>
<dbReference type="SUPFAM" id="SSF52540">
    <property type="entry name" value="P-loop containing nucleoside triphosphate hydrolases"/>
    <property type="match status" value="1"/>
</dbReference>
<dbReference type="GO" id="GO:0005737">
    <property type="term" value="C:cytoplasm"/>
    <property type="evidence" value="ECO:0007669"/>
    <property type="project" value="UniProtKB-SubCell"/>
</dbReference>
<evidence type="ECO:0000256" key="5">
    <source>
        <dbReference type="ARBA" id="ARBA00022768"/>
    </source>
</evidence>
<dbReference type="PROSITE" id="PS51722">
    <property type="entry name" value="G_TR_2"/>
    <property type="match status" value="1"/>
</dbReference>
<feature type="domain" description="Tr-type G" evidence="8">
    <location>
        <begin position="6"/>
        <end position="204"/>
    </location>
</feature>
<dbReference type="EMBL" id="PSQE01000001">
    <property type="protein sequence ID" value="RHN81179.1"/>
    <property type="molecule type" value="Genomic_DNA"/>
</dbReference>
<keyword evidence="6" id="KW-0648">Protein biosynthesis</keyword>
<dbReference type="Pfam" id="PF00009">
    <property type="entry name" value="GTP_EFTU"/>
    <property type="match status" value="1"/>
</dbReference>
<gene>
    <name evidence="9" type="ORF">MtrunA17_Chr1g0196251</name>
</gene>
<dbReference type="PRINTS" id="PR00315">
    <property type="entry name" value="ELONGATNFCT"/>
</dbReference>
<dbReference type="FunFam" id="2.40.30.10:FF:000003">
    <property type="entry name" value="Elongation factor 1-alpha"/>
    <property type="match status" value="1"/>
</dbReference>
<dbReference type="Gene3D" id="2.40.30.10">
    <property type="entry name" value="Translation factors"/>
    <property type="match status" value="2"/>
</dbReference>
<keyword evidence="7" id="KW-0342">GTP-binding</keyword>
<proteinExistence type="predicted"/>
<evidence type="ECO:0000256" key="1">
    <source>
        <dbReference type="ARBA" id="ARBA00004496"/>
    </source>
</evidence>